<dbReference type="InterPro" id="IPR051783">
    <property type="entry name" value="NAD(P)-dependent_oxidoreduct"/>
</dbReference>
<accession>A0A3B9IM72</accession>
<dbReference type="Pfam" id="PF01370">
    <property type="entry name" value="Epimerase"/>
    <property type="match status" value="1"/>
</dbReference>
<dbReference type="InterPro" id="IPR036291">
    <property type="entry name" value="NAD(P)-bd_dom_sf"/>
</dbReference>
<dbReference type="SUPFAM" id="SSF51735">
    <property type="entry name" value="NAD(P)-binding Rossmann-fold domains"/>
    <property type="match status" value="1"/>
</dbReference>
<organism evidence="2 3">
    <name type="scientific">Tistrella mobilis</name>
    <dbReference type="NCBI Taxonomy" id="171437"/>
    <lineage>
        <taxon>Bacteria</taxon>
        <taxon>Pseudomonadati</taxon>
        <taxon>Pseudomonadota</taxon>
        <taxon>Alphaproteobacteria</taxon>
        <taxon>Geminicoccales</taxon>
        <taxon>Geminicoccaceae</taxon>
        <taxon>Tistrella</taxon>
    </lineage>
</organism>
<sequence>MAQAVAGWPADWKPAATAVIIAAERHRSVGCVTGTSMNRRGSGTQMPRRAVVTGAGGMLGRHVVARLTQDPGWAVTAFIRTETPAEARGWLNARGVQLIEAPLTDAHAMAAQTPDDTDVYVHLAADTSTDPRDRARQWQTNVAGTAAVAEAVLLTRVRRLVHVSSASVYGFDRRRVDEHCPKVGADHPVGYVASKAAAEEAVQDAIARGVDAVILNPGHMLGAWDRHNWAGLIRLAARGRLPAIPPGGGSFAGAAAVADAVIAAADRAMIGENYLLGGPEASYQELIRRAGDILGRRLTDRVAPPRLLMAVAQTLGLVSRLTGLRPTITPDAARITCHMVAIDSDRAKRDLGYAPPPLDSILRETIDWLIQAGEIDAPSSSTGPVR</sequence>
<dbReference type="PANTHER" id="PTHR48079:SF6">
    <property type="entry name" value="NAD(P)-BINDING DOMAIN-CONTAINING PROTEIN-RELATED"/>
    <property type="match status" value="1"/>
</dbReference>
<protein>
    <recommendedName>
        <fullName evidence="1">NAD-dependent epimerase/dehydratase domain-containing protein</fullName>
    </recommendedName>
</protein>
<dbReference type="Proteomes" id="UP000257706">
    <property type="component" value="Unassembled WGS sequence"/>
</dbReference>
<feature type="domain" description="NAD-dependent epimerase/dehydratase" evidence="1">
    <location>
        <begin position="51"/>
        <end position="249"/>
    </location>
</feature>
<reference evidence="2 3" key="1">
    <citation type="journal article" date="2018" name="Nat. Biotechnol.">
        <title>A standardized bacterial taxonomy based on genome phylogeny substantially revises the tree of life.</title>
        <authorList>
            <person name="Parks D.H."/>
            <person name="Chuvochina M."/>
            <person name="Waite D.W."/>
            <person name="Rinke C."/>
            <person name="Skarshewski A."/>
            <person name="Chaumeil P.A."/>
            <person name="Hugenholtz P."/>
        </authorList>
    </citation>
    <scope>NUCLEOTIDE SEQUENCE [LARGE SCALE GENOMIC DNA]</scope>
    <source>
        <strain evidence="2">UBA8739</strain>
    </source>
</reference>
<name>A0A3B9IM72_9PROT</name>
<dbReference type="Gene3D" id="3.40.50.720">
    <property type="entry name" value="NAD(P)-binding Rossmann-like Domain"/>
    <property type="match status" value="1"/>
</dbReference>
<dbReference type="EMBL" id="DMAI01000207">
    <property type="protein sequence ID" value="HAE48329.1"/>
    <property type="molecule type" value="Genomic_DNA"/>
</dbReference>
<dbReference type="InterPro" id="IPR001509">
    <property type="entry name" value="Epimerase_deHydtase"/>
</dbReference>
<proteinExistence type="predicted"/>
<evidence type="ECO:0000313" key="2">
    <source>
        <dbReference type="EMBL" id="HAE48329.1"/>
    </source>
</evidence>
<dbReference type="PANTHER" id="PTHR48079">
    <property type="entry name" value="PROTEIN YEEZ"/>
    <property type="match status" value="1"/>
</dbReference>
<dbReference type="GO" id="GO:0005737">
    <property type="term" value="C:cytoplasm"/>
    <property type="evidence" value="ECO:0007669"/>
    <property type="project" value="TreeGrafter"/>
</dbReference>
<gene>
    <name evidence="2" type="ORF">DCK97_12995</name>
</gene>
<comment type="caution">
    <text evidence="2">The sequence shown here is derived from an EMBL/GenBank/DDBJ whole genome shotgun (WGS) entry which is preliminary data.</text>
</comment>
<dbReference type="GO" id="GO:0004029">
    <property type="term" value="F:aldehyde dehydrogenase (NAD+) activity"/>
    <property type="evidence" value="ECO:0007669"/>
    <property type="project" value="TreeGrafter"/>
</dbReference>
<evidence type="ECO:0000259" key="1">
    <source>
        <dbReference type="Pfam" id="PF01370"/>
    </source>
</evidence>
<dbReference type="AlphaFoldDB" id="A0A3B9IM72"/>
<evidence type="ECO:0000313" key="3">
    <source>
        <dbReference type="Proteomes" id="UP000257706"/>
    </source>
</evidence>